<keyword evidence="3 9" id="KW-0808">Transferase</keyword>
<feature type="transmembrane region" description="Helical" evidence="8">
    <location>
        <begin position="300"/>
        <end position="322"/>
    </location>
</feature>
<feature type="region of interest" description="Disordered" evidence="7">
    <location>
        <begin position="333"/>
        <end position="386"/>
    </location>
</feature>
<evidence type="ECO:0000313" key="10">
    <source>
        <dbReference type="Proteomes" id="UP001612415"/>
    </source>
</evidence>
<feature type="transmembrane region" description="Helical" evidence="8">
    <location>
        <begin position="6"/>
        <end position="26"/>
    </location>
</feature>
<feature type="transmembrane region" description="Helical" evidence="8">
    <location>
        <begin position="191"/>
        <end position="212"/>
    </location>
</feature>
<feature type="transmembrane region" description="Helical" evidence="8">
    <location>
        <begin position="119"/>
        <end position="137"/>
    </location>
</feature>
<feature type="transmembrane region" description="Helical" evidence="8">
    <location>
        <begin position="167"/>
        <end position="184"/>
    </location>
</feature>
<evidence type="ECO:0000256" key="2">
    <source>
        <dbReference type="ARBA" id="ARBA00022475"/>
    </source>
</evidence>
<sequence>MLYGILAAIAALLLAAALAALLRVPARRLGVVDRRRQRVVPLCGGVAVVLTTCLVVTAWEWTGAAPLGDGIRELLVAGAAVAALGLVADVRRVKARFLVCGTAVAAACVVPYGELGLGGGVLAVGWIVFVALGFRALDHADALAGTVGVVTAFGVGVVAAAEVMDGPAVLLSVLAAALTGFLMHNWPPARVGLGSCGSLFTGFLLAAVATFARTGYGLVASAEVLFALTAVAAADVLLVLLSRRLAGRPPLRGGPDHLAHRLRRLGLTPPGVTVVIGAAAFSAVAVGVLVHVGWGTRTGTLWVAGVTLAVVLGLLRVPVYGLRRPGGYAHRRAAGGVPGTLRTADVPGSRRTADRRGPRRQPGYPTRPFGQPASVQIGAPGRGGSG</sequence>
<dbReference type="PANTHER" id="PTHR22926">
    <property type="entry name" value="PHOSPHO-N-ACETYLMURAMOYL-PENTAPEPTIDE-TRANSFERASE"/>
    <property type="match status" value="1"/>
</dbReference>
<name>A0ABW7Y4N9_STRCE</name>
<dbReference type="RefSeq" id="WP_398657974.1">
    <property type="nucleotide sequence ID" value="NZ_JBITDC010000007.1"/>
</dbReference>
<evidence type="ECO:0000256" key="3">
    <source>
        <dbReference type="ARBA" id="ARBA00022679"/>
    </source>
</evidence>
<dbReference type="Pfam" id="PF00953">
    <property type="entry name" value="Glycos_transf_4"/>
    <property type="match status" value="1"/>
</dbReference>
<evidence type="ECO:0000313" key="9">
    <source>
        <dbReference type="EMBL" id="MFI5677330.1"/>
    </source>
</evidence>
<feature type="transmembrane region" description="Helical" evidence="8">
    <location>
        <begin position="142"/>
        <end position="161"/>
    </location>
</feature>
<evidence type="ECO:0000256" key="6">
    <source>
        <dbReference type="ARBA" id="ARBA00023136"/>
    </source>
</evidence>
<dbReference type="EC" id="2.7.8.-" evidence="9"/>
<feature type="transmembrane region" description="Helical" evidence="8">
    <location>
        <begin position="38"/>
        <end position="59"/>
    </location>
</feature>
<feature type="transmembrane region" description="Helical" evidence="8">
    <location>
        <begin position="271"/>
        <end position="294"/>
    </location>
</feature>
<dbReference type="EMBL" id="JBITDC010000007">
    <property type="protein sequence ID" value="MFI5677330.1"/>
    <property type="molecule type" value="Genomic_DNA"/>
</dbReference>
<gene>
    <name evidence="9" type="ORF">ACIA8P_22115</name>
</gene>
<keyword evidence="4 8" id="KW-0812">Transmembrane</keyword>
<keyword evidence="10" id="KW-1185">Reference proteome</keyword>
<keyword evidence="5 8" id="KW-1133">Transmembrane helix</keyword>
<dbReference type="CDD" id="cd06853">
    <property type="entry name" value="GT_WecA_like"/>
    <property type="match status" value="1"/>
</dbReference>
<dbReference type="InterPro" id="IPR000715">
    <property type="entry name" value="Glycosyl_transferase_4"/>
</dbReference>
<reference evidence="9 10" key="1">
    <citation type="submission" date="2024-10" db="EMBL/GenBank/DDBJ databases">
        <title>The Natural Products Discovery Center: Release of the First 8490 Sequenced Strains for Exploring Actinobacteria Biosynthetic Diversity.</title>
        <authorList>
            <person name="Kalkreuter E."/>
            <person name="Kautsar S.A."/>
            <person name="Yang D."/>
            <person name="Bader C.D."/>
            <person name="Teijaro C.N."/>
            <person name="Fluegel L."/>
            <person name="Davis C.M."/>
            <person name="Simpson J.R."/>
            <person name="Lauterbach L."/>
            <person name="Steele A.D."/>
            <person name="Gui C."/>
            <person name="Meng S."/>
            <person name="Li G."/>
            <person name="Viehrig K."/>
            <person name="Ye F."/>
            <person name="Su P."/>
            <person name="Kiefer A.F."/>
            <person name="Nichols A."/>
            <person name="Cepeda A.J."/>
            <person name="Yan W."/>
            <person name="Fan B."/>
            <person name="Jiang Y."/>
            <person name="Adhikari A."/>
            <person name="Zheng C.-J."/>
            <person name="Schuster L."/>
            <person name="Cowan T.M."/>
            <person name="Smanski M.J."/>
            <person name="Chevrette M.G."/>
            <person name="De Carvalho L.P.S."/>
            <person name="Shen B."/>
        </authorList>
    </citation>
    <scope>NUCLEOTIDE SEQUENCE [LARGE SCALE GENOMIC DNA]</scope>
    <source>
        <strain evidence="9 10">NPDC051599</strain>
    </source>
</reference>
<proteinExistence type="predicted"/>
<evidence type="ECO:0000256" key="7">
    <source>
        <dbReference type="SAM" id="MobiDB-lite"/>
    </source>
</evidence>
<evidence type="ECO:0000256" key="5">
    <source>
        <dbReference type="ARBA" id="ARBA00022989"/>
    </source>
</evidence>
<organism evidence="9 10">
    <name type="scientific">Streptomyces cellulosae</name>
    <dbReference type="NCBI Taxonomy" id="1968"/>
    <lineage>
        <taxon>Bacteria</taxon>
        <taxon>Bacillati</taxon>
        <taxon>Actinomycetota</taxon>
        <taxon>Actinomycetes</taxon>
        <taxon>Kitasatosporales</taxon>
        <taxon>Streptomycetaceae</taxon>
        <taxon>Streptomyces</taxon>
    </lineage>
</organism>
<dbReference type="GO" id="GO:0016740">
    <property type="term" value="F:transferase activity"/>
    <property type="evidence" value="ECO:0007669"/>
    <property type="project" value="UniProtKB-KW"/>
</dbReference>
<comment type="subcellular location">
    <subcellularLocation>
        <location evidence="1">Cell membrane</location>
        <topology evidence="1">Multi-pass membrane protein</topology>
    </subcellularLocation>
</comment>
<evidence type="ECO:0000256" key="4">
    <source>
        <dbReference type="ARBA" id="ARBA00022692"/>
    </source>
</evidence>
<feature type="transmembrane region" description="Helical" evidence="8">
    <location>
        <begin position="224"/>
        <end position="242"/>
    </location>
</feature>
<keyword evidence="2" id="KW-1003">Cell membrane</keyword>
<accession>A0ABW7Y4N9</accession>
<feature type="transmembrane region" description="Helical" evidence="8">
    <location>
        <begin position="71"/>
        <end position="88"/>
    </location>
</feature>
<dbReference type="PANTHER" id="PTHR22926:SF3">
    <property type="entry name" value="UNDECAPRENYL-PHOSPHATE ALPHA-N-ACETYLGLUCOSAMINYL 1-PHOSPHATE TRANSFERASE"/>
    <property type="match status" value="1"/>
</dbReference>
<protein>
    <submittedName>
        <fullName evidence="9">MraY family glycosyltransferase</fullName>
        <ecNumber evidence="9">2.7.8.-</ecNumber>
    </submittedName>
</protein>
<comment type="caution">
    <text evidence="9">The sequence shown here is derived from an EMBL/GenBank/DDBJ whole genome shotgun (WGS) entry which is preliminary data.</text>
</comment>
<keyword evidence="6 8" id="KW-0472">Membrane</keyword>
<evidence type="ECO:0000256" key="8">
    <source>
        <dbReference type="SAM" id="Phobius"/>
    </source>
</evidence>
<evidence type="ECO:0000256" key="1">
    <source>
        <dbReference type="ARBA" id="ARBA00004651"/>
    </source>
</evidence>
<dbReference type="Proteomes" id="UP001612415">
    <property type="component" value="Unassembled WGS sequence"/>
</dbReference>